<keyword evidence="6 7" id="KW-0472">Membrane</keyword>
<evidence type="ECO:0000256" key="3">
    <source>
        <dbReference type="ARBA" id="ARBA00022741"/>
    </source>
</evidence>
<evidence type="ECO:0000256" key="5">
    <source>
        <dbReference type="ARBA" id="ARBA00022989"/>
    </source>
</evidence>
<evidence type="ECO:0000259" key="8">
    <source>
        <dbReference type="PROSITE" id="PS50893"/>
    </source>
</evidence>
<dbReference type="PROSITE" id="PS00211">
    <property type="entry name" value="ABC_TRANSPORTER_1"/>
    <property type="match status" value="1"/>
</dbReference>
<gene>
    <name evidence="10" type="primary">pglK</name>
    <name evidence="10" type="ORF">VST7929_02657</name>
</gene>
<feature type="transmembrane region" description="Helical" evidence="7">
    <location>
        <begin position="269"/>
        <end position="286"/>
    </location>
</feature>
<feature type="transmembrane region" description="Helical" evidence="7">
    <location>
        <begin position="12"/>
        <end position="33"/>
    </location>
</feature>
<organism evidence="10 11">
    <name type="scientific">Vibrio stylophorae</name>
    <dbReference type="NCBI Taxonomy" id="659351"/>
    <lineage>
        <taxon>Bacteria</taxon>
        <taxon>Pseudomonadati</taxon>
        <taxon>Pseudomonadota</taxon>
        <taxon>Gammaproteobacteria</taxon>
        <taxon>Vibrionales</taxon>
        <taxon>Vibrionaceae</taxon>
        <taxon>Vibrio</taxon>
    </lineage>
</organism>
<sequence length="574" mass="63506">MLFSAVISASLEVVGIALLYPLIAVAMNPSFVVQNEYVSIVYNFFGFSEPRHFVVLIAICVGMSFIAKNMYMLLQQKFQFDMVRDWRIDICNRLMEEYVNAPLTYHLSKSSASIINNLTAVVSRVVNSYLIQCIMFVSNSIVCVSLLIILMIKYSVISLVSGGVVGILLWSQMRVIRRVAKDVNDKYVIASQENISILSSSLAGIKDTKLTGKESVFLKKYHNSNYKVSEIDKTNMLIQYIPVYLSEAILMFGIVIFISYILLTSPNPADGIVSITLLSAIAIRLAPMLNRLLYCYSQIKSSSNAVETIINEFNSLNGVNDSAKNRLEFGREIKMANVCFSYKGKKNVGINNVNITINQGEFVGIVGASGAGKTTFADLLAGLLPIESGKIYVDGIEVNYTDYKGIRNNVSYVSQSPFILTGSIRENVAFGAASEDIDDKEVINVLEMAGLYDLVCERGLNYHLGENGKNVSGGQRQRIIIARALYLNREIILFDEATSALDTKTEFDITNVIAGLKGQRTIVMVAHRLSTLAKADKLIVFDNGTITGVGSFDELINENQKFKTLVELSRCSIK</sequence>
<keyword evidence="3" id="KW-0547">Nucleotide-binding</keyword>
<dbReference type="Pfam" id="PF00005">
    <property type="entry name" value="ABC_tran"/>
    <property type="match status" value="1"/>
</dbReference>
<evidence type="ECO:0000259" key="9">
    <source>
        <dbReference type="PROSITE" id="PS50929"/>
    </source>
</evidence>
<dbReference type="Proteomes" id="UP000838672">
    <property type="component" value="Unassembled WGS sequence"/>
</dbReference>
<dbReference type="Gene3D" id="3.40.50.300">
    <property type="entry name" value="P-loop containing nucleotide triphosphate hydrolases"/>
    <property type="match status" value="1"/>
</dbReference>
<evidence type="ECO:0000256" key="6">
    <source>
        <dbReference type="ARBA" id="ARBA00023136"/>
    </source>
</evidence>
<feature type="transmembrane region" description="Helical" evidence="7">
    <location>
        <begin position="243"/>
        <end position="263"/>
    </location>
</feature>
<protein>
    <submittedName>
        <fullName evidence="10">Protein glycosylation K</fullName>
    </submittedName>
</protein>
<dbReference type="InterPro" id="IPR027417">
    <property type="entry name" value="P-loop_NTPase"/>
</dbReference>
<dbReference type="SUPFAM" id="SSF90123">
    <property type="entry name" value="ABC transporter transmembrane region"/>
    <property type="match status" value="1"/>
</dbReference>
<evidence type="ECO:0000256" key="7">
    <source>
        <dbReference type="SAM" id="Phobius"/>
    </source>
</evidence>
<proteinExistence type="predicted"/>
<evidence type="ECO:0000256" key="4">
    <source>
        <dbReference type="ARBA" id="ARBA00022840"/>
    </source>
</evidence>
<feature type="domain" description="ABC transmembrane type-1" evidence="9">
    <location>
        <begin position="1"/>
        <end position="301"/>
    </location>
</feature>
<keyword evidence="5 7" id="KW-1133">Transmembrane helix</keyword>
<comment type="caution">
    <text evidence="10">The sequence shown here is derived from an EMBL/GenBank/DDBJ whole genome shotgun (WGS) entry which is preliminary data.</text>
</comment>
<dbReference type="InterPro" id="IPR003439">
    <property type="entry name" value="ABC_transporter-like_ATP-bd"/>
</dbReference>
<evidence type="ECO:0000256" key="1">
    <source>
        <dbReference type="ARBA" id="ARBA00004651"/>
    </source>
</evidence>
<dbReference type="InterPro" id="IPR003593">
    <property type="entry name" value="AAA+_ATPase"/>
</dbReference>
<dbReference type="Gene3D" id="1.20.1560.10">
    <property type="entry name" value="ABC transporter type 1, transmembrane domain"/>
    <property type="match status" value="1"/>
</dbReference>
<dbReference type="SMART" id="SM00382">
    <property type="entry name" value="AAA"/>
    <property type="match status" value="1"/>
</dbReference>
<keyword evidence="4" id="KW-0067">ATP-binding</keyword>
<dbReference type="InterPro" id="IPR036640">
    <property type="entry name" value="ABC1_TM_sf"/>
</dbReference>
<dbReference type="PROSITE" id="PS50893">
    <property type="entry name" value="ABC_TRANSPORTER_2"/>
    <property type="match status" value="1"/>
</dbReference>
<feature type="transmembrane region" description="Helical" evidence="7">
    <location>
        <begin position="154"/>
        <end position="171"/>
    </location>
</feature>
<keyword evidence="11" id="KW-1185">Reference proteome</keyword>
<dbReference type="EMBL" id="CAKLDI010000001">
    <property type="protein sequence ID" value="CAH0534707.1"/>
    <property type="molecule type" value="Genomic_DNA"/>
</dbReference>
<dbReference type="InterPro" id="IPR017871">
    <property type="entry name" value="ABC_transporter-like_CS"/>
</dbReference>
<feature type="transmembrane region" description="Helical" evidence="7">
    <location>
        <begin position="53"/>
        <end position="74"/>
    </location>
</feature>
<dbReference type="PANTHER" id="PTHR24221">
    <property type="entry name" value="ATP-BINDING CASSETTE SUB-FAMILY B"/>
    <property type="match status" value="1"/>
</dbReference>
<evidence type="ECO:0000256" key="2">
    <source>
        <dbReference type="ARBA" id="ARBA00022692"/>
    </source>
</evidence>
<dbReference type="InterPro" id="IPR011527">
    <property type="entry name" value="ABC1_TM_dom"/>
</dbReference>
<name>A0ABN8DV99_9VIBR</name>
<reference evidence="10" key="1">
    <citation type="submission" date="2021-11" db="EMBL/GenBank/DDBJ databases">
        <authorList>
            <person name="Rodrigo-Torres L."/>
            <person name="Arahal R. D."/>
            <person name="Lucena T."/>
        </authorList>
    </citation>
    <scope>NUCLEOTIDE SEQUENCE</scope>
    <source>
        <strain evidence="10">CECT 7929</strain>
    </source>
</reference>
<dbReference type="InterPro" id="IPR039421">
    <property type="entry name" value="Type_1_exporter"/>
</dbReference>
<dbReference type="PANTHER" id="PTHR24221:SF654">
    <property type="entry name" value="ATP-BINDING CASSETTE SUB-FAMILY B MEMBER 6"/>
    <property type="match status" value="1"/>
</dbReference>
<dbReference type="Pfam" id="PF00664">
    <property type="entry name" value="ABC_membrane"/>
    <property type="match status" value="1"/>
</dbReference>
<feature type="domain" description="ABC transporter" evidence="8">
    <location>
        <begin position="333"/>
        <end position="568"/>
    </location>
</feature>
<evidence type="ECO:0000313" key="11">
    <source>
        <dbReference type="Proteomes" id="UP000838672"/>
    </source>
</evidence>
<dbReference type="PROSITE" id="PS50929">
    <property type="entry name" value="ABC_TM1F"/>
    <property type="match status" value="1"/>
</dbReference>
<keyword evidence="2 7" id="KW-0812">Transmembrane</keyword>
<comment type="subcellular location">
    <subcellularLocation>
        <location evidence="1">Cell membrane</location>
        <topology evidence="1">Multi-pass membrane protein</topology>
    </subcellularLocation>
</comment>
<evidence type="ECO:0000313" key="10">
    <source>
        <dbReference type="EMBL" id="CAH0534707.1"/>
    </source>
</evidence>
<dbReference type="SUPFAM" id="SSF52540">
    <property type="entry name" value="P-loop containing nucleoside triphosphate hydrolases"/>
    <property type="match status" value="1"/>
</dbReference>
<feature type="transmembrane region" description="Helical" evidence="7">
    <location>
        <begin position="129"/>
        <end position="148"/>
    </location>
</feature>
<accession>A0ABN8DV99</accession>